<dbReference type="Proteomes" id="UP000183208">
    <property type="component" value="Unassembled WGS sequence"/>
</dbReference>
<name>A0A1H4QT22_9BRAD</name>
<organism evidence="1 2">
    <name type="scientific">Bradyrhizobium lablabi</name>
    <dbReference type="NCBI Taxonomy" id="722472"/>
    <lineage>
        <taxon>Bacteria</taxon>
        <taxon>Pseudomonadati</taxon>
        <taxon>Pseudomonadota</taxon>
        <taxon>Alphaproteobacteria</taxon>
        <taxon>Hyphomicrobiales</taxon>
        <taxon>Nitrobacteraceae</taxon>
        <taxon>Bradyrhizobium</taxon>
    </lineage>
</organism>
<reference evidence="1 2" key="1">
    <citation type="submission" date="2016-10" db="EMBL/GenBank/DDBJ databases">
        <authorList>
            <person name="de Groot N.N."/>
        </authorList>
    </citation>
    <scope>NUCLEOTIDE SEQUENCE [LARGE SCALE GENOMIC DNA]</scope>
    <source>
        <strain evidence="1 2">GAS522</strain>
    </source>
</reference>
<evidence type="ECO:0000313" key="1">
    <source>
        <dbReference type="EMBL" id="SEC22702.1"/>
    </source>
</evidence>
<protein>
    <submittedName>
        <fullName evidence="1">Uncharacterized protein</fullName>
    </submittedName>
</protein>
<gene>
    <name evidence="1" type="ORF">SAMN05444171_0933</name>
</gene>
<dbReference type="AlphaFoldDB" id="A0A1H4QT22"/>
<dbReference type="EMBL" id="FNTI01000001">
    <property type="protein sequence ID" value="SEC22702.1"/>
    <property type="molecule type" value="Genomic_DNA"/>
</dbReference>
<proteinExistence type="predicted"/>
<sequence>MMLQPKLNSSRRSKPCQRTAYSIAPSILKAKNRHSWLWNHDGERSAATKVVRQGGD</sequence>
<accession>A0A1H4QT22</accession>
<evidence type="ECO:0000313" key="2">
    <source>
        <dbReference type="Proteomes" id="UP000183208"/>
    </source>
</evidence>